<evidence type="ECO:0000313" key="3">
    <source>
        <dbReference type="Proteomes" id="UP001317259"/>
    </source>
</evidence>
<dbReference type="RefSeq" id="WP_242378961.1">
    <property type="nucleotide sequence ID" value="NZ_JAKRKC020000003.1"/>
</dbReference>
<evidence type="ECO:0000256" key="1">
    <source>
        <dbReference type="SAM" id="Phobius"/>
    </source>
</evidence>
<reference evidence="2 3" key="1">
    <citation type="submission" date="2022-04" db="EMBL/GenBank/DDBJ databases">
        <title>Genome draft of Actinomadura sp. ATCC 31491.</title>
        <authorList>
            <person name="Shi X."/>
            <person name="Du Y."/>
        </authorList>
    </citation>
    <scope>NUCLEOTIDE SEQUENCE [LARGE SCALE GENOMIC DNA]</scope>
    <source>
        <strain evidence="2 3">ATCC 31491</strain>
    </source>
</reference>
<dbReference type="InterPro" id="IPR011044">
    <property type="entry name" value="Quino_amine_DH_bsu"/>
</dbReference>
<keyword evidence="1" id="KW-1133">Transmembrane helix</keyword>
<organism evidence="2 3">
    <name type="scientific">Actinomadura luzonensis</name>
    <dbReference type="NCBI Taxonomy" id="2805427"/>
    <lineage>
        <taxon>Bacteria</taxon>
        <taxon>Bacillati</taxon>
        <taxon>Actinomycetota</taxon>
        <taxon>Actinomycetes</taxon>
        <taxon>Streptosporangiales</taxon>
        <taxon>Thermomonosporaceae</taxon>
        <taxon>Actinomadura</taxon>
    </lineage>
</organism>
<feature type="transmembrane region" description="Helical" evidence="1">
    <location>
        <begin position="47"/>
        <end position="64"/>
    </location>
</feature>
<name>A0ABT0G9V6_9ACTN</name>
<evidence type="ECO:0000313" key="2">
    <source>
        <dbReference type="EMBL" id="MCK2221392.1"/>
    </source>
</evidence>
<gene>
    <name evidence="2" type="ORF">MF672_047455</name>
</gene>
<comment type="caution">
    <text evidence="2">The sequence shown here is derived from an EMBL/GenBank/DDBJ whole genome shotgun (WGS) entry which is preliminary data.</text>
</comment>
<feature type="transmembrane region" description="Helical" evidence="1">
    <location>
        <begin position="237"/>
        <end position="258"/>
    </location>
</feature>
<dbReference type="Proteomes" id="UP001317259">
    <property type="component" value="Unassembled WGS sequence"/>
</dbReference>
<evidence type="ECO:0008006" key="4">
    <source>
        <dbReference type="Google" id="ProtNLM"/>
    </source>
</evidence>
<keyword evidence="3" id="KW-1185">Reference proteome</keyword>
<accession>A0ABT0G9V6</accession>
<feature type="transmembrane region" description="Helical" evidence="1">
    <location>
        <begin position="70"/>
        <end position="90"/>
    </location>
</feature>
<feature type="transmembrane region" description="Helical" evidence="1">
    <location>
        <begin position="111"/>
        <end position="130"/>
    </location>
</feature>
<keyword evidence="1" id="KW-0812">Transmembrane</keyword>
<dbReference type="EMBL" id="JAKRKC020000003">
    <property type="protein sequence ID" value="MCK2221392.1"/>
    <property type="molecule type" value="Genomic_DNA"/>
</dbReference>
<feature type="transmembrane region" description="Helical" evidence="1">
    <location>
        <begin position="206"/>
        <end position="225"/>
    </location>
</feature>
<protein>
    <recommendedName>
        <fullName evidence="4">MFS transporter</fullName>
    </recommendedName>
</protein>
<sequence>MIPIAGASANSPLHRKDAERYARRQSALITPANGTAILRYLQVTRRWRWMGAAGGLALLPLAGAPGSSSLGPYLPLTGWLLGALAGELALGRHRSGRRRPLGLRILPPVLTVTWTSCALFACGTAVSALVAAPGSWPAAVAALVVVAAVQATVRGLHRWPVPQGPADLVGAELGTRSRSARSMVAAGSAVAVWTSAYASPDRTPPELWLLAGGLLPVLGWIMSAVPHQVRTSARRSAWRPVATGLALGGAALATTLAFGPLDALPRVAGPRPAAHLAQAVPFARVLNGRWTLITGGQAFRMNRAANAVPGAHHRAPFAFSGDGRTVVYLDDATHSLVVHGLATPEPPRALTGPLTGLAPPEVMLSRDGRQAVVGTKPTGAKLIGTKLIDTAPTGMELIDTATGARVPLPGARRVLGVGPGGVVAATAPRALPGSRPARAELLTFDLRGSVRARAPFDPALEALLTPDGRDLVALSEDEVLTLDPRDGKVRRRAGLRLPEHDGAAEALGWHADGRLLVRISGSDDSYHLVDPRTGRARPLGDVLPGEPLGLAFGVSR</sequence>
<dbReference type="SUPFAM" id="SSF50969">
    <property type="entry name" value="YVTN repeat-like/Quinoprotein amine dehydrogenase"/>
    <property type="match status" value="1"/>
</dbReference>
<proteinExistence type="predicted"/>
<keyword evidence="1" id="KW-0472">Membrane</keyword>